<gene>
    <name evidence="2" type="ORF">OHV25_36825</name>
</gene>
<organism evidence="2">
    <name type="scientific">Streptomyces sp. NBC_00060</name>
    <dbReference type="NCBI Taxonomy" id="2975636"/>
    <lineage>
        <taxon>Bacteria</taxon>
        <taxon>Bacillati</taxon>
        <taxon>Actinomycetota</taxon>
        <taxon>Actinomycetes</taxon>
        <taxon>Kitasatosporales</taxon>
        <taxon>Streptomycetaceae</taxon>
        <taxon>Streptomyces</taxon>
    </lineage>
</organism>
<sequence>MGAIALGLTASAVVLPSGTASGQEVADSSRSTPGQIAQHRTAPSRASATTYYIVNSYSGKCLTVDDSQNWDGGAVYAQECNTAVQSWYVGSNAGRWAVTATWDGRVLDAVLDNVNGSRITRYRWLEWDHQPRNQQWTHSTVTGEMRNSWNGRCLDADPGQANSYIQRVYLWDCNGSDWQKWLWY</sequence>
<protein>
    <submittedName>
        <fullName evidence="2">RICIN domain-containing protein</fullName>
    </submittedName>
</protein>
<dbReference type="InterPro" id="IPR000772">
    <property type="entry name" value="Ricin_B_lectin"/>
</dbReference>
<dbReference type="AlphaFoldDB" id="A0AAU2H961"/>
<dbReference type="EMBL" id="CP108253">
    <property type="protein sequence ID" value="WTU44764.1"/>
    <property type="molecule type" value="Genomic_DNA"/>
</dbReference>
<dbReference type="PROSITE" id="PS50231">
    <property type="entry name" value="RICIN_B_LECTIN"/>
    <property type="match status" value="1"/>
</dbReference>
<dbReference type="SMART" id="SM00458">
    <property type="entry name" value="RICIN"/>
    <property type="match status" value="1"/>
</dbReference>
<accession>A0AAU2H961</accession>
<name>A0AAU2H961_9ACTN</name>
<dbReference type="CDD" id="cd00161">
    <property type="entry name" value="beta-trefoil_Ricin-like"/>
    <property type="match status" value="1"/>
</dbReference>
<feature type="domain" description="Ricin B lectin" evidence="1">
    <location>
        <begin position="48"/>
        <end position="184"/>
    </location>
</feature>
<dbReference type="InterPro" id="IPR035992">
    <property type="entry name" value="Ricin_B-like_lectins"/>
</dbReference>
<evidence type="ECO:0000313" key="2">
    <source>
        <dbReference type="EMBL" id="WTU44764.1"/>
    </source>
</evidence>
<dbReference type="Pfam" id="PF00652">
    <property type="entry name" value="Ricin_B_lectin"/>
    <property type="match status" value="1"/>
</dbReference>
<evidence type="ECO:0000259" key="1">
    <source>
        <dbReference type="SMART" id="SM00458"/>
    </source>
</evidence>
<dbReference type="Gene3D" id="2.80.10.50">
    <property type="match status" value="2"/>
</dbReference>
<proteinExistence type="predicted"/>
<reference evidence="2" key="1">
    <citation type="submission" date="2022-10" db="EMBL/GenBank/DDBJ databases">
        <title>The complete genomes of actinobacterial strains from the NBC collection.</title>
        <authorList>
            <person name="Joergensen T.S."/>
            <person name="Alvarez Arevalo M."/>
            <person name="Sterndorff E.B."/>
            <person name="Faurdal D."/>
            <person name="Vuksanovic O."/>
            <person name="Mourched A.-S."/>
            <person name="Charusanti P."/>
            <person name="Shaw S."/>
            <person name="Blin K."/>
            <person name="Weber T."/>
        </authorList>
    </citation>
    <scope>NUCLEOTIDE SEQUENCE</scope>
    <source>
        <strain evidence="2">NBC_00060</strain>
    </source>
</reference>
<dbReference type="SUPFAM" id="SSF50370">
    <property type="entry name" value="Ricin B-like lectins"/>
    <property type="match status" value="1"/>
</dbReference>